<dbReference type="SMART" id="SM00729">
    <property type="entry name" value="Elp3"/>
    <property type="match status" value="1"/>
</dbReference>
<dbReference type="SFLD" id="SFLDG01280">
    <property type="entry name" value="HydE/PylB-like"/>
    <property type="match status" value="1"/>
</dbReference>
<keyword evidence="4 5" id="KW-0411">Iron-sulfur</keyword>
<feature type="domain" description="Radical SAM core" evidence="7">
    <location>
        <begin position="55"/>
        <end position="284"/>
    </location>
</feature>
<evidence type="ECO:0000259" key="7">
    <source>
        <dbReference type="PROSITE" id="PS51918"/>
    </source>
</evidence>
<gene>
    <name evidence="8" type="primary">hydE</name>
    <name evidence="8" type="ORF">CHL78_015990</name>
</gene>
<dbReference type="SUPFAM" id="SSF102114">
    <property type="entry name" value="Radical SAM enzymes"/>
    <property type="match status" value="1"/>
</dbReference>
<keyword evidence="2" id="KW-0479">Metal-binding</keyword>
<comment type="caution">
    <text evidence="8">The sequence shown here is derived from an EMBL/GenBank/DDBJ whole genome shotgun (WGS) entry which is preliminary data.</text>
</comment>
<reference evidence="8 9" key="1">
    <citation type="journal article" date="2017" name="Genome Announc.">
        <title>Draft Genome Sequence of Romboutsia weinsteinii sp. nov. Strain CCRI-19649(T) Isolated from Surface Water.</title>
        <authorList>
            <person name="Maheux A.F."/>
            <person name="Boudreau D.K."/>
            <person name="Berube E."/>
            <person name="Boissinot M."/>
            <person name="Cantin P."/>
            <person name="Raymond F."/>
            <person name="Corbeil J."/>
            <person name="Omar R.F."/>
            <person name="Bergeron M.G."/>
        </authorList>
    </citation>
    <scope>NUCLEOTIDE SEQUENCE [LARGE SCALE GENOMIC DNA]</scope>
    <source>
        <strain evidence="8 9">CCRI-19649</strain>
    </source>
</reference>
<dbReference type="InterPro" id="IPR034422">
    <property type="entry name" value="HydE/PylB-like"/>
</dbReference>
<keyword evidence="9" id="KW-1185">Reference proteome</keyword>
<evidence type="ECO:0000256" key="4">
    <source>
        <dbReference type="ARBA" id="ARBA00023014"/>
    </source>
</evidence>
<feature type="binding site" evidence="5">
    <location>
        <position position="76"/>
    </location>
    <ligand>
        <name>[4Fe-4S] cluster</name>
        <dbReference type="ChEBI" id="CHEBI:49883"/>
        <note>4Fe-4S-S-AdoMet</note>
    </ligand>
</feature>
<dbReference type="InterPro" id="IPR058240">
    <property type="entry name" value="rSAM_sf"/>
</dbReference>
<feature type="binding site" evidence="6">
    <location>
        <position position="189"/>
    </location>
    <ligand>
        <name>S-adenosyl-L-methionine</name>
        <dbReference type="ChEBI" id="CHEBI:59789"/>
    </ligand>
</feature>
<dbReference type="PANTHER" id="PTHR43726">
    <property type="entry name" value="3-METHYLORNITHINE SYNTHASE"/>
    <property type="match status" value="1"/>
</dbReference>
<dbReference type="Proteomes" id="UP000215694">
    <property type="component" value="Unassembled WGS sequence"/>
</dbReference>
<keyword evidence="1 5" id="KW-0949">S-adenosyl-L-methionine</keyword>
<comment type="cofactor">
    <cofactor evidence="5">
        <name>[4Fe-4S] cluster</name>
        <dbReference type="ChEBI" id="CHEBI:49883"/>
    </cofactor>
    <text evidence="5">Binds 1 [4Fe-4S] cluster. The cluster is coordinated with 3 cysteines and an exchangeable S-adenosyl-L-methionine.</text>
</comment>
<evidence type="ECO:0000256" key="2">
    <source>
        <dbReference type="ARBA" id="ARBA00022723"/>
    </source>
</evidence>
<dbReference type="GO" id="GO:0016740">
    <property type="term" value="F:transferase activity"/>
    <property type="evidence" value="ECO:0007669"/>
    <property type="project" value="TreeGrafter"/>
</dbReference>
<feature type="binding site" evidence="6">
    <location>
        <position position="169"/>
    </location>
    <ligand>
        <name>(3R)-3-methyl-D-ornithine</name>
        <dbReference type="ChEBI" id="CHEBI:64642"/>
    </ligand>
</feature>
<feature type="binding site" evidence="5">
    <location>
        <position position="69"/>
    </location>
    <ligand>
        <name>[4Fe-4S] cluster</name>
        <dbReference type="ChEBI" id="CHEBI:49883"/>
        <note>4Fe-4S-S-AdoMet</note>
    </ligand>
</feature>
<dbReference type="SFLD" id="SFLDF00348">
    <property type="entry name" value="FeFe_hydrogenase_maturase_(Hyd"/>
    <property type="match status" value="1"/>
</dbReference>
<dbReference type="InterPro" id="IPR013785">
    <property type="entry name" value="Aldolase_TIM"/>
</dbReference>
<dbReference type="InterPro" id="IPR006638">
    <property type="entry name" value="Elp3/MiaA/NifB-like_rSAM"/>
</dbReference>
<dbReference type="SFLD" id="SFLDG01060">
    <property type="entry name" value="BATS_domain_containing"/>
    <property type="match status" value="1"/>
</dbReference>
<feature type="binding site" evidence="5">
    <location>
        <position position="73"/>
    </location>
    <ligand>
        <name>[4Fe-4S] cluster</name>
        <dbReference type="ChEBI" id="CHEBI:49883"/>
        <note>4Fe-4S-S-AdoMet</note>
    </ligand>
</feature>
<dbReference type="InterPro" id="IPR024021">
    <property type="entry name" value="FeFe-hyd_HydE_rSAM"/>
</dbReference>
<dbReference type="RefSeq" id="WP_094369462.1">
    <property type="nucleotide sequence ID" value="NZ_NOJY02000043.1"/>
</dbReference>
<accession>A0A371IZH5</accession>
<feature type="binding site" evidence="6">
    <location>
        <position position="144"/>
    </location>
    <ligand>
        <name>(3R)-3-methyl-D-ornithine</name>
        <dbReference type="ChEBI" id="CHEBI:64642"/>
    </ligand>
</feature>
<dbReference type="PROSITE" id="PS51918">
    <property type="entry name" value="RADICAL_SAM"/>
    <property type="match status" value="1"/>
</dbReference>
<evidence type="ECO:0000256" key="3">
    <source>
        <dbReference type="ARBA" id="ARBA00023004"/>
    </source>
</evidence>
<dbReference type="NCBIfam" id="TIGR03956">
    <property type="entry name" value="rSAM_HydE"/>
    <property type="match status" value="1"/>
</dbReference>
<protein>
    <submittedName>
        <fullName evidence="8">[FeFe] hydrogenase H-cluster radical SAM maturase HydE</fullName>
    </submittedName>
</protein>
<evidence type="ECO:0000313" key="9">
    <source>
        <dbReference type="Proteomes" id="UP000215694"/>
    </source>
</evidence>
<evidence type="ECO:0000313" key="8">
    <source>
        <dbReference type="EMBL" id="RDY25890.1"/>
    </source>
</evidence>
<dbReference type="AlphaFoldDB" id="A0A371IZH5"/>
<evidence type="ECO:0000256" key="1">
    <source>
        <dbReference type="ARBA" id="ARBA00022691"/>
    </source>
</evidence>
<keyword evidence="3 5" id="KW-0408">Iron</keyword>
<name>A0A371IZH5_9FIRM</name>
<dbReference type="GO" id="GO:0046872">
    <property type="term" value="F:metal ion binding"/>
    <property type="evidence" value="ECO:0007669"/>
    <property type="project" value="UniProtKB-KW"/>
</dbReference>
<dbReference type="Gene3D" id="3.20.20.70">
    <property type="entry name" value="Aldolase class I"/>
    <property type="match status" value="1"/>
</dbReference>
<dbReference type="GO" id="GO:0051539">
    <property type="term" value="F:4 iron, 4 sulfur cluster binding"/>
    <property type="evidence" value="ECO:0007669"/>
    <property type="project" value="UniProtKB-KW"/>
</dbReference>
<organism evidence="8 9">
    <name type="scientific">Romboutsia weinsteinii</name>
    <dbReference type="NCBI Taxonomy" id="2020949"/>
    <lineage>
        <taxon>Bacteria</taxon>
        <taxon>Bacillati</taxon>
        <taxon>Bacillota</taxon>
        <taxon>Clostridia</taxon>
        <taxon>Peptostreptococcales</taxon>
        <taxon>Peptostreptococcaceae</taxon>
        <taxon>Romboutsia</taxon>
    </lineage>
</organism>
<evidence type="ECO:0000256" key="5">
    <source>
        <dbReference type="PIRSR" id="PIRSR004762-1"/>
    </source>
</evidence>
<dbReference type="InterPro" id="IPR007197">
    <property type="entry name" value="rSAM"/>
</dbReference>
<dbReference type="PIRSF" id="PIRSF004762">
    <property type="entry name" value="CHP00423"/>
    <property type="match status" value="1"/>
</dbReference>
<dbReference type="SFLD" id="SFLDS00029">
    <property type="entry name" value="Radical_SAM"/>
    <property type="match status" value="1"/>
</dbReference>
<proteinExistence type="predicted"/>
<dbReference type="Pfam" id="PF04055">
    <property type="entry name" value="Radical_SAM"/>
    <property type="match status" value="1"/>
</dbReference>
<sequence>MYIKSLIDKLSKESHLTHDEMLYLIQNIDNKESDFNYRYHLYKKSYNVRIKNYGNKIYLRGLIELSNYCKNDCYYCGIRCSNKSIERYRLSLDDVLECCEIGYNIGYRTFVLQSGEDMYYTDDKMCEIILAIKENYPDCAITLSLGEKSYDTYKKYFQAGADRYLLRHETATTSHYEKLHPLNLKLDNRKSCLKNLKDIGFQVGAGFMVGSPFQTDENLVNDLLYLKDLNPHMVGIGPFIPHHDTIFKDYNAGSLSKSLLMLAITRLLLPSTLLPATTALASIDDSGRNLGLLVGCNVIMPNLSPKESRSKYSLYDNKLSSGKEACEYHKELENTVKSLGLEIDYSRGDNINWRRLKCL</sequence>
<keyword evidence="5" id="KW-0004">4Fe-4S</keyword>
<dbReference type="OrthoDB" id="9775764at2"/>
<dbReference type="PANTHER" id="PTHR43726:SF1">
    <property type="entry name" value="BIOTIN SYNTHASE"/>
    <property type="match status" value="1"/>
</dbReference>
<dbReference type="EMBL" id="NOJY02000043">
    <property type="protein sequence ID" value="RDY25890.1"/>
    <property type="molecule type" value="Genomic_DNA"/>
</dbReference>
<dbReference type="CDD" id="cd01335">
    <property type="entry name" value="Radical_SAM"/>
    <property type="match status" value="1"/>
</dbReference>
<evidence type="ECO:0000256" key="6">
    <source>
        <dbReference type="PIRSR" id="PIRSR004762-2"/>
    </source>
</evidence>